<dbReference type="AlphaFoldDB" id="A0A5D0N955"/>
<organism evidence="2 3">
    <name type="scientific">Actinomadura chibensis</name>
    <dbReference type="NCBI Taxonomy" id="392828"/>
    <lineage>
        <taxon>Bacteria</taxon>
        <taxon>Bacillati</taxon>
        <taxon>Actinomycetota</taxon>
        <taxon>Actinomycetes</taxon>
        <taxon>Streptosporangiales</taxon>
        <taxon>Thermomonosporaceae</taxon>
        <taxon>Actinomadura</taxon>
    </lineage>
</organism>
<accession>A0A5D0N955</accession>
<evidence type="ECO:0000259" key="1">
    <source>
        <dbReference type="Pfam" id="PF09995"/>
    </source>
</evidence>
<dbReference type="Pfam" id="PF09995">
    <property type="entry name" value="MPAB_Lcp_cat"/>
    <property type="match status" value="1"/>
</dbReference>
<reference evidence="2 3" key="1">
    <citation type="submission" date="2019-08" db="EMBL/GenBank/DDBJ databases">
        <title>Actinomadura sp. nov. CYP1-5 isolated from mountain soil.</title>
        <authorList>
            <person name="Songsumanus A."/>
            <person name="Kuncharoen N."/>
            <person name="Kudo T."/>
            <person name="Yuki M."/>
            <person name="Igarashi Y."/>
            <person name="Tanasupawat S."/>
        </authorList>
    </citation>
    <scope>NUCLEOTIDE SEQUENCE [LARGE SCALE GENOMIC DNA]</scope>
    <source>
        <strain evidence="2 3">JCM 14158</strain>
    </source>
</reference>
<dbReference type="Proteomes" id="UP000323380">
    <property type="component" value="Unassembled WGS sequence"/>
</dbReference>
<name>A0A5D0N955_9ACTN</name>
<keyword evidence="3" id="KW-1185">Reference proteome</keyword>
<dbReference type="STRING" id="1220554.GCA_001552135_06893"/>
<dbReference type="PANTHER" id="PTHR36151">
    <property type="entry name" value="BLR2777 PROTEIN"/>
    <property type="match status" value="1"/>
</dbReference>
<evidence type="ECO:0000313" key="3">
    <source>
        <dbReference type="Proteomes" id="UP000323380"/>
    </source>
</evidence>
<comment type="caution">
    <text evidence="2">The sequence shown here is derived from an EMBL/GenBank/DDBJ whole genome shotgun (WGS) entry which is preliminary data.</text>
</comment>
<gene>
    <name evidence="2" type="ORF">FXF69_38130</name>
</gene>
<dbReference type="InterPro" id="IPR018713">
    <property type="entry name" value="MPAB/Lcp_cat_dom"/>
</dbReference>
<proteinExistence type="predicted"/>
<dbReference type="EMBL" id="VSFG01000012">
    <property type="protein sequence ID" value="TYB40837.1"/>
    <property type="molecule type" value="Genomic_DNA"/>
</dbReference>
<evidence type="ECO:0000313" key="2">
    <source>
        <dbReference type="EMBL" id="TYB40837.1"/>
    </source>
</evidence>
<protein>
    <submittedName>
        <fullName evidence="2">DUF2236 domain-containing protein</fullName>
    </submittedName>
</protein>
<feature type="domain" description="ER-bound oxygenase mpaB/mpaB'/Rubber oxygenase catalytic" evidence="1">
    <location>
        <begin position="13"/>
        <end position="234"/>
    </location>
</feature>
<dbReference type="GO" id="GO:0016491">
    <property type="term" value="F:oxidoreductase activity"/>
    <property type="evidence" value="ECO:0007669"/>
    <property type="project" value="InterPro"/>
</dbReference>
<dbReference type="PANTHER" id="PTHR36151:SF3">
    <property type="entry name" value="ER-BOUND OXYGENASE MPAB_MPAB'_RUBBER OXYGENASE CATALYTIC DOMAIN-CONTAINING PROTEIN"/>
    <property type="match status" value="1"/>
</dbReference>
<dbReference type="RefSeq" id="WP_067901592.1">
    <property type="nucleotide sequence ID" value="NZ_VSFG01000012.1"/>
</dbReference>
<sequence>MTDGLFSDDDLIRVVSREGALIAAGGAASLLQTAHPRVAQGVYDHSYTADDPLRRLRNTMGWLYAVQFGTREEAEAFSALVRKGHESVTGPGYEANDPELQVWVASTLFAVAVQFYQLLFRRTFDAAELEEFYQQAKVYATILGCPEERMPATYPLFREYYADMVQSLQITDASRAIAAQVLRPRLPGGPLNAPGLMAIRLITAGLMPAPIREQYGWKWDAGRERRFRLLVGTLAVVYPRLPLAVRTLPRRYYLHTTRRMLAKLNRRPAAVARSS</sequence>